<organism evidence="1 2">
    <name type="scientific">Nibea albiflora</name>
    <name type="common">Yellow drum</name>
    <name type="synonym">Corvina albiflora</name>
    <dbReference type="NCBI Taxonomy" id="240163"/>
    <lineage>
        <taxon>Eukaryota</taxon>
        <taxon>Metazoa</taxon>
        <taxon>Chordata</taxon>
        <taxon>Craniata</taxon>
        <taxon>Vertebrata</taxon>
        <taxon>Euteleostomi</taxon>
        <taxon>Actinopterygii</taxon>
        <taxon>Neopterygii</taxon>
        <taxon>Teleostei</taxon>
        <taxon>Neoteleostei</taxon>
        <taxon>Acanthomorphata</taxon>
        <taxon>Eupercaria</taxon>
        <taxon>Sciaenidae</taxon>
        <taxon>Nibea</taxon>
    </lineage>
</organism>
<evidence type="ECO:0000313" key="2">
    <source>
        <dbReference type="Proteomes" id="UP000805704"/>
    </source>
</evidence>
<reference evidence="1" key="1">
    <citation type="submission" date="2020-04" db="EMBL/GenBank/DDBJ databases">
        <title>A chromosome-scale assembly and high-density genetic map of the yellow drum (Nibea albiflora) genome.</title>
        <authorList>
            <person name="Xu D."/>
            <person name="Zhang W."/>
            <person name="Chen R."/>
            <person name="Tan P."/>
            <person name="Wang L."/>
            <person name="Song H."/>
            <person name="Tian L."/>
            <person name="Zhu Q."/>
            <person name="Wang B."/>
        </authorList>
    </citation>
    <scope>NUCLEOTIDE SEQUENCE</scope>
    <source>
        <strain evidence="1">ZJHYS-2018</strain>
    </source>
</reference>
<comment type="caution">
    <text evidence="1">The sequence shown here is derived from an EMBL/GenBank/DDBJ whole genome shotgun (WGS) entry which is preliminary data.</text>
</comment>
<evidence type="ECO:0000313" key="1">
    <source>
        <dbReference type="EMBL" id="KAG8005894.1"/>
    </source>
</evidence>
<keyword evidence="2" id="KW-1185">Reference proteome</keyword>
<name>A0ACB7EUJ1_NIBAL</name>
<dbReference type="Proteomes" id="UP000805704">
    <property type="component" value="Chromosome 21"/>
</dbReference>
<protein>
    <submittedName>
        <fullName evidence="1">Uncharacterized protein</fullName>
    </submittedName>
</protein>
<accession>A0ACB7EUJ1</accession>
<sequence>MSLSSSFADLSSNSSFNPFVKCFTTRTSIHIFSAFSITNLLLLPVFTFVLYLGFQRWRKQRSTATSHSDIFTYHCVAMQLNELFGFILYFTGSNMDLLNLALVGFCVGSVTVLGKALLHILTCVERYLAIVHPVTYLRLKQAGGVKIRNISLGCVWLITFGCLPAAILCPPQVISGLNICTLTFALIETFFCSVSVLRALRRPGPGDKGATGERVDQSKQRAFYTIMGIMGVLSLSFGANAVATVMYGSVGYDEMCLVMMATYWFDMPSSLVLPLLFLHRAGKLQCCKPNAES</sequence>
<proteinExistence type="predicted"/>
<gene>
    <name evidence="1" type="ORF">GBF38_004935</name>
</gene>
<dbReference type="EMBL" id="CM024809">
    <property type="protein sequence ID" value="KAG8005894.1"/>
    <property type="molecule type" value="Genomic_DNA"/>
</dbReference>